<gene>
    <name evidence="1" type="ORF">B4U80_01782</name>
</gene>
<dbReference type="InterPro" id="IPR002591">
    <property type="entry name" value="Phosphodiest/P_Trfase"/>
</dbReference>
<dbReference type="Gene3D" id="3.40.720.10">
    <property type="entry name" value="Alkaline Phosphatase, subunit A"/>
    <property type="match status" value="1"/>
</dbReference>
<protein>
    <submittedName>
        <fullName evidence="1">Ectonucleotide pyrophosphatase/phosphodiesterase family member 5-like protein</fullName>
    </submittedName>
</protein>
<dbReference type="VEuPathDB" id="VectorBase:LDEU012993"/>
<evidence type="ECO:0000313" key="2">
    <source>
        <dbReference type="Proteomes" id="UP000288716"/>
    </source>
</evidence>
<dbReference type="Pfam" id="PF01663">
    <property type="entry name" value="Phosphodiest"/>
    <property type="match status" value="1"/>
</dbReference>
<dbReference type="Proteomes" id="UP000288716">
    <property type="component" value="Unassembled WGS sequence"/>
</dbReference>
<dbReference type="EMBL" id="NCKV01030896">
    <property type="protein sequence ID" value="RWS19047.1"/>
    <property type="molecule type" value="Genomic_DNA"/>
</dbReference>
<dbReference type="PANTHER" id="PTHR10151">
    <property type="entry name" value="ECTONUCLEOTIDE PYROPHOSPHATASE/PHOSPHODIESTERASE"/>
    <property type="match status" value="1"/>
</dbReference>
<evidence type="ECO:0000313" key="1">
    <source>
        <dbReference type="EMBL" id="RWS19047.1"/>
    </source>
</evidence>
<dbReference type="SUPFAM" id="SSF53649">
    <property type="entry name" value="Alkaline phosphatase-like"/>
    <property type="match status" value="1"/>
</dbReference>
<organism evidence="1 2">
    <name type="scientific">Leptotrombidium deliense</name>
    <dbReference type="NCBI Taxonomy" id="299467"/>
    <lineage>
        <taxon>Eukaryota</taxon>
        <taxon>Metazoa</taxon>
        <taxon>Ecdysozoa</taxon>
        <taxon>Arthropoda</taxon>
        <taxon>Chelicerata</taxon>
        <taxon>Arachnida</taxon>
        <taxon>Acari</taxon>
        <taxon>Acariformes</taxon>
        <taxon>Trombidiformes</taxon>
        <taxon>Prostigmata</taxon>
        <taxon>Anystina</taxon>
        <taxon>Parasitengona</taxon>
        <taxon>Trombiculoidea</taxon>
        <taxon>Trombiculidae</taxon>
        <taxon>Leptotrombidium</taxon>
    </lineage>
</organism>
<reference evidence="1 2" key="1">
    <citation type="journal article" date="2018" name="Gigascience">
        <title>Genomes of trombidid mites reveal novel predicted allergens and laterally-transferred genes associated with secondary metabolism.</title>
        <authorList>
            <person name="Dong X."/>
            <person name="Chaisiri K."/>
            <person name="Xia D."/>
            <person name="Armstrong S.D."/>
            <person name="Fang Y."/>
            <person name="Donnelly M.J."/>
            <person name="Kadowaki T."/>
            <person name="McGarry J.W."/>
            <person name="Darby A.C."/>
            <person name="Makepeace B.L."/>
        </authorList>
    </citation>
    <scope>NUCLEOTIDE SEQUENCE [LARGE SCALE GENOMIC DNA]</scope>
    <source>
        <strain evidence="1">UoL-UT</strain>
    </source>
</reference>
<feature type="non-terminal residue" evidence="1">
    <location>
        <position position="293"/>
    </location>
</feature>
<dbReference type="PANTHER" id="PTHR10151:SF120">
    <property type="entry name" value="BIS(5'-ADENOSYL)-TRIPHOSPHATASE"/>
    <property type="match status" value="1"/>
</dbReference>
<sequence>VHAPFGLIPAFTTKTFPNFWTIATGLYEESHGMIDNSFLDPNFNESFSLFNKKVVSEAKWWKGEPIWVTAKRQGKSTAVFFWPGSEVQNYKWKPDLWRRYDSRVDLREIIETVLNWLQIENINLAMMYYNQPDKSVHKFGTFHTKVRQMVEFLDRVLYYLFAELQRRDLLHKINILIVSDHGMTDLKVNDENALIYLSDYIDIENDIIDIPESTAVAAILPKPDKVEKVYQSLKYANKHMKVYLKEKIPERFHYKHNDRIMPIIAIADEGYFIFRKPRKEPLNLKIGQHGYDN</sequence>
<dbReference type="CDD" id="cd16018">
    <property type="entry name" value="Enpp"/>
    <property type="match status" value="1"/>
</dbReference>
<feature type="non-terminal residue" evidence="1">
    <location>
        <position position="1"/>
    </location>
</feature>
<proteinExistence type="predicted"/>
<dbReference type="InterPro" id="IPR017850">
    <property type="entry name" value="Alkaline_phosphatase_core_sf"/>
</dbReference>
<name>A0A443RUM0_9ACAR</name>
<comment type="caution">
    <text evidence="1">The sequence shown here is derived from an EMBL/GenBank/DDBJ whole genome shotgun (WGS) entry which is preliminary data.</text>
</comment>
<keyword evidence="2" id="KW-1185">Reference proteome</keyword>
<dbReference type="STRING" id="299467.A0A443RUM0"/>
<accession>A0A443RUM0</accession>
<dbReference type="AlphaFoldDB" id="A0A443RUM0"/>
<dbReference type="OrthoDB" id="415411at2759"/>
<dbReference type="GO" id="GO:0016787">
    <property type="term" value="F:hydrolase activity"/>
    <property type="evidence" value="ECO:0007669"/>
    <property type="project" value="UniProtKB-ARBA"/>
</dbReference>